<keyword evidence="2" id="KW-0645">Protease</keyword>
<evidence type="ECO:0000256" key="3">
    <source>
        <dbReference type="ARBA" id="ARBA00022801"/>
    </source>
</evidence>
<protein>
    <submittedName>
        <fullName evidence="8">Prolyl oligopeptidase</fullName>
    </submittedName>
</protein>
<dbReference type="PRINTS" id="PR00862">
    <property type="entry name" value="PROLIGOPTASE"/>
</dbReference>
<keyword evidence="5" id="KW-0732">Signal</keyword>
<dbReference type="PANTHER" id="PTHR11757">
    <property type="entry name" value="PROTEASE FAMILY S9A OLIGOPEPTIDASE"/>
    <property type="match status" value="1"/>
</dbReference>
<evidence type="ECO:0000313" key="9">
    <source>
        <dbReference type="Proteomes" id="UP000662572"/>
    </source>
</evidence>
<reference evidence="8" key="1">
    <citation type="journal article" date="2014" name="Int. J. Syst. Evol. Microbiol.">
        <title>Complete genome sequence of Corynebacterium casei LMG S-19264T (=DSM 44701T), isolated from a smear-ripened cheese.</title>
        <authorList>
            <consortium name="US DOE Joint Genome Institute (JGI-PGF)"/>
            <person name="Walter F."/>
            <person name="Albersmeier A."/>
            <person name="Kalinowski J."/>
            <person name="Ruckert C."/>
        </authorList>
    </citation>
    <scope>NUCLEOTIDE SEQUENCE</scope>
    <source>
        <strain evidence="8">KCTC 32296</strain>
    </source>
</reference>
<dbReference type="SUPFAM" id="SSF50993">
    <property type="entry name" value="Peptidase/esterase 'gauge' domain"/>
    <property type="match status" value="1"/>
</dbReference>
<keyword evidence="4" id="KW-0720">Serine protease</keyword>
<dbReference type="InterPro" id="IPR002470">
    <property type="entry name" value="Peptidase_S9A"/>
</dbReference>
<dbReference type="InterPro" id="IPR023302">
    <property type="entry name" value="Pept_S9A_N"/>
</dbReference>
<dbReference type="Gene3D" id="3.40.50.1820">
    <property type="entry name" value="alpha/beta hydrolase"/>
    <property type="match status" value="1"/>
</dbReference>
<dbReference type="EMBL" id="BMZB01000002">
    <property type="protein sequence ID" value="GGZ33154.1"/>
    <property type="molecule type" value="Genomic_DNA"/>
</dbReference>
<dbReference type="RefSeq" id="WP_189486248.1">
    <property type="nucleotide sequence ID" value="NZ_BMZB01000002.1"/>
</dbReference>
<feature type="domain" description="Peptidase S9 prolyl oligopeptidase catalytic" evidence="6">
    <location>
        <begin position="503"/>
        <end position="708"/>
    </location>
</feature>
<evidence type="ECO:0000259" key="7">
    <source>
        <dbReference type="Pfam" id="PF02897"/>
    </source>
</evidence>
<dbReference type="GO" id="GO:0004252">
    <property type="term" value="F:serine-type endopeptidase activity"/>
    <property type="evidence" value="ECO:0007669"/>
    <property type="project" value="InterPro"/>
</dbReference>
<evidence type="ECO:0000256" key="5">
    <source>
        <dbReference type="SAM" id="SignalP"/>
    </source>
</evidence>
<feature type="domain" description="Peptidase S9A N-terminal" evidence="7">
    <location>
        <begin position="42"/>
        <end position="437"/>
    </location>
</feature>
<name>A0A918UU51_9CAUL</name>
<dbReference type="Proteomes" id="UP000662572">
    <property type="component" value="Unassembled WGS sequence"/>
</dbReference>
<evidence type="ECO:0000313" key="8">
    <source>
        <dbReference type="EMBL" id="GGZ33154.1"/>
    </source>
</evidence>
<dbReference type="PANTHER" id="PTHR11757:SF19">
    <property type="entry name" value="PROLYL ENDOPEPTIDASE-LIKE"/>
    <property type="match status" value="1"/>
</dbReference>
<dbReference type="InterPro" id="IPR029058">
    <property type="entry name" value="AB_hydrolase_fold"/>
</dbReference>
<comment type="caution">
    <text evidence="8">The sequence shown here is derived from an EMBL/GenBank/DDBJ whole genome shotgun (WGS) entry which is preliminary data.</text>
</comment>
<proteinExistence type="inferred from homology"/>
<dbReference type="Pfam" id="PF00326">
    <property type="entry name" value="Peptidase_S9"/>
    <property type="match status" value="1"/>
</dbReference>
<evidence type="ECO:0000256" key="2">
    <source>
        <dbReference type="ARBA" id="ARBA00022670"/>
    </source>
</evidence>
<organism evidence="8 9">
    <name type="scientific">Asticcacaulis endophyticus</name>
    <dbReference type="NCBI Taxonomy" id="1395890"/>
    <lineage>
        <taxon>Bacteria</taxon>
        <taxon>Pseudomonadati</taxon>
        <taxon>Pseudomonadota</taxon>
        <taxon>Alphaproteobacteria</taxon>
        <taxon>Caulobacterales</taxon>
        <taxon>Caulobacteraceae</taxon>
        <taxon>Asticcacaulis</taxon>
    </lineage>
</organism>
<keyword evidence="3" id="KW-0378">Hydrolase</keyword>
<feature type="chain" id="PRO_5036696230" evidence="5">
    <location>
        <begin position="24"/>
        <end position="714"/>
    </location>
</feature>
<evidence type="ECO:0000259" key="6">
    <source>
        <dbReference type="Pfam" id="PF00326"/>
    </source>
</evidence>
<comment type="similarity">
    <text evidence="1">Belongs to the peptidase S9A family.</text>
</comment>
<feature type="signal peptide" evidence="5">
    <location>
        <begin position="1"/>
        <end position="23"/>
    </location>
</feature>
<dbReference type="Gene3D" id="2.130.10.120">
    <property type="entry name" value="Prolyl oligopeptidase, N-terminal domain"/>
    <property type="match status" value="1"/>
</dbReference>
<keyword evidence="9" id="KW-1185">Reference proteome</keyword>
<reference evidence="8" key="2">
    <citation type="submission" date="2020-09" db="EMBL/GenBank/DDBJ databases">
        <authorList>
            <person name="Sun Q."/>
            <person name="Kim S."/>
        </authorList>
    </citation>
    <scope>NUCLEOTIDE SEQUENCE</scope>
    <source>
        <strain evidence="8">KCTC 32296</strain>
    </source>
</reference>
<evidence type="ECO:0000256" key="4">
    <source>
        <dbReference type="ARBA" id="ARBA00022825"/>
    </source>
</evidence>
<dbReference type="Pfam" id="PF02897">
    <property type="entry name" value="Peptidase_S9_N"/>
    <property type="match status" value="1"/>
</dbReference>
<evidence type="ECO:0000256" key="1">
    <source>
        <dbReference type="ARBA" id="ARBA00005228"/>
    </source>
</evidence>
<sequence>MNRRQFLVSASAAAFMSGLPVFAAQAGALNPPLPAIRPKRIEQLGRVRIDNYAWLRDPNYSAFLKGERPLDPEIEAHLNAENAYADQVMIAAQAWEGTFAVNMMAMTAASDPIPSAPKGGFIYYTYIRPGEDHLVHARKPAGGGDEQVLLDEQARSRGQSYYRVIEAQVSPDHSLFVWAEDLKGSDRHRICVHDLKTGDIRSWEDGYGWSGLTISSDSQWVFWIWRDQYGRPAKVYRANARGPVAQALIYEEKDPALFVSIGRMASDAYNFIHISGPDVDEWRLIPADAPTAQPQLMQARTVGLHYEVCDWNGRLVITTDADGAVDGKLMTALPGQSATDWQPLRPYAPGTHILSVTPFKDHMVIRQRRDGKLEIVVVAKDGQTANVAFDEPAYDVTVAEGQVFDGHILRLIYQSPRTPPQHIDYDMATGTQTVVVRQTIANFDPANYEVRRLMAPAPDGETVPLTVLMPTGTKLNGQSPLLIYGYGAYGLSSEAEFSIPALALVNEGFIYAIAHVRGGSEKGRNWFLNGRRFKKANSFTDFNACADYLIKHKYTRKRKIVAYGLSAGGLLVGGAMNLRPDLYAGVIAQVPFVDMLNTMSDDTHPLVPAFRPDWGDPLADPVAYDYIASISPYENVRKAAYPMVLATAGVRDDRVSYWEAAKWVANLRVHTTSDKPILFKINMTAGHQSASGLSDIYAQMATFWAFAQLSVYDA</sequence>
<dbReference type="AlphaFoldDB" id="A0A918UU51"/>
<dbReference type="GO" id="GO:0006508">
    <property type="term" value="P:proteolysis"/>
    <property type="evidence" value="ECO:0007669"/>
    <property type="project" value="UniProtKB-KW"/>
</dbReference>
<dbReference type="InterPro" id="IPR001375">
    <property type="entry name" value="Peptidase_S9_cat"/>
</dbReference>
<dbReference type="SUPFAM" id="SSF53474">
    <property type="entry name" value="alpha/beta-Hydrolases"/>
    <property type="match status" value="1"/>
</dbReference>
<accession>A0A918UU51</accession>
<dbReference type="InterPro" id="IPR051543">
    <property type="entry name" value="Serine_Peptidase_S9A"/>
</dbReference>
<gene>
    <name evidence="8" type="primary">ptrB</name>
    <name evidence="8" type="ORF">GCM10011273_19300</name>
</gene>